<evidence type="ECO:0000313" key="2">
    <source>
        <dbReference type="EMBL" id="MBB4931775.1"/>
    </source>
</evidence>
<evidence type="ECO:0000313" key="3">
    <source>
        <dbReference type="Proteomes" id="UP000523007"/>
    </source>
</evidence>
<dbReference type="Proteomes" id="UP000523007">
    <property type="component" value="Unassembled WGS sequence"/>
</dbReference>
<dbReference type="RefSeq" id="WP_184578472.1">
    <property type="nucleotide sequence ID" value="NZ_JACHJT010000001.1"/>
</dbReference>
<sequence>METPLNVTEQPAPGVSGDGWIAVHVYYADDLTVLLSQCVAPLVRQLYEEKVITGFFFVRHWLEGRHLRLRMRVVDSGQAQVVRSRTEEALGEFLRRRPALRDPAEGFDSGLVKKLFLREYSERQWAEHYGDGGMPVRPNNSFAYMGYDFEADRYGGPGGVELVEWHFHHSSAAVVDLLQRANMHVRTVMLGSAVQFMAALCSALVPEPVEAASFMERYGAMWREDGATEPDGYADAYASMLPSLHGRIADIHAAVVSGDPDGLGGALGPWARHAVELRAAIGDAAERGDLVFDNEGAVTSQRATLLLLGSFLHMTNNRIGASGEDEAYLSYLLRRTFAESLAGTG</sequence>
<dbReference type="AlphaFoldDB" id="A0A7W7RH31"/>
<evidence type="ECO:0000259" key="1">
    <source>
        <dbReference type="Pfam" id="PF14028"/>
    </source>
</evidence>
<dbReference type="InterPro" id="IPR023809">
    <property type="entry name" value="Thiopep_bacteriocin_synth_dom"/>
</dbReference>
<organism evidence="2 3">
    <name type="scientific">Lipingzhangella halophila</name>
    <dbReference type="NCBI Taxonomy" id="1783352"/>
    <lineage>
        <taxon>Bacteria</taxon>
        <taxon>Bacillati</taxon>
        <taxon>Actinomycetota</taxon>
        <taxon>Actinomycetes</taxon>
        <taxon>Streptosporangiales</taxon>
        <taxon>Nocardiopsidaceae</taxon>
        <taxon>Lipingzhangella</taxon>
    </lineage>
</organism>
<feature type="domain" description="Thiopeptide-type bacteriocin biosynthesis" evidence="1">
    <location>
        <begin position="20"/>
        <end position="336"/>
    </location>
</feature>
<reference evidence="2 3" key="1">
    <citation type="submission" date="2020-08" db="EMBL/GenBank/DDBJ databases">
        <title>Sequencing the genomes of 1000 actinobacteria strains.</title>
        <authorList>
            <person name="Klenk H.-P."/>
        </authorList>
    </citation>
    <scope>NUCLEOTIDE SEQUENCE [LARGE SCALE GENOMIC DNA]</scope>
    <source>
        <strain evidence="2 3">DSM 102030</strain>
    </source>
</reference>
<proteinExistence type="predicted"/>
<name>A0A7W7RH31_9ACTN</name>
<dbReference type="EMBL" id="JACHJT010000001">
    <property type="protein sequence ID" value="MBB4931775.1"/>
    <property type="molecule type" value="Genomic_DNA"/>
</dbReference>
<gene>
    <name evidence="2" type="ORF">F4561_002595</name>
</gene>
<dbReference type="Pfam" id="PF14028">
    <property type="entry name" value="Lant_dehydr_C"/>
    <property type="match status" value="1"/>
</dbReference>
<comment type="caution">
    <text evidence="2">The sequence shown here is derived from an EMBL/GenBank/DDBJ whole genome shotgun (WGS) entry which is preliminary data.</text>
</comment>
<keyword evidence="3" id="KW-1185">Reference proteome</keyword>
<protein>
    <submittedName>
        <fullName evidence="2">Thiopeptide-type bacteriocin biosynthesis protein</fullName>
    </submittedName>
</protein>
<accession>A0A7W7RH31</accession>